<feature type="region of interest" description="Disordered" evidence="1">
    <location>
        <begin position="1"/>
        <end position="48"/>
    </location>
</feature>
<dbReference type="EMBL" id="AP014862">
    <property type="protein sequence ID" value="BAU75275.1"/>
    <property type="molecule type" value="Genomic_DNA"/>
</dbReference>
<protein>
    <submittedName>
        <fullName evidence="2">Uncharacterized protein</fullName>
    </submittedName>
</protein>
<sequence length="48" mass="5308">MYSYRYQERRAADNGQAIGGGRAGMNRGCARHPGRSGARSHLICRARD</sequence>
<organism evidence="2 3">
    <name type="scientific">Metapseudomonas furukawaii</name>
    <name type="common">Pseudomonas furukawaii</name>
    <dbReference type="NCBI Taxonomy" id="1149133"/>
    <lineage>
        <taxon>Bacteria</taxon>
        <taxon>Pseudomonadati</taxon>
        <taxon>Pseudomonadota</taxon>
        <taxon>Gammaproteobacteria</taxon>
        <taxon>Pseudomonadales</taxon>
        <taxon>Pseudomonadaceae</taxon>
        <taxon>Metapseudomonas</taxon>
    </lineage>
</organism>
<reference evidence="3" key="1">
    <citation type="submission" date="2015-05" db="EMBL/GenBank/DDBJ databases">
        <title>Draft genome sequencing of a biphenyl-degrading bacterium, Pseudomonas balearica KF707 (=NBRC110670).</title>
        <authorList>
            <person name="Kimura N."/>
            <person name="Hirose J."/>
            <person name="Watanabe T."/>
            <person name="Suenaga H."/>
            <person name="Fujihara H."/>
            <person name="Noguchi M."/>
            <person name="Hashimoto M."/>
            <person name="Shimodaira J."/>
            <person name="Tsuchikane K."/>
            <person name="Hosoyama A."/>
            <person name="Yamazoe A."/>
            <person name="Fujita N."/>
            <person name="Furukawa K."/>
        </authorList>
    </citation>
    <scope>NUCLEOTIDE SEQUENCE [LARGE SCALE GENOMIC DNA]</scope>
    <source>
        <strain evidence="3">DSM 10086 / NBRC 110670 / KF707</strain>
    </source>
</reference>
<dbReference type="KEGG" id="pfuw:KF707C_35870"/>
<gene>
    <name evidence="2" type="ORF">KF707C_35870</name>
</gene>
<keyword evidence="3" id="KW-1185">Reference proteome</keyword>
<name>A0AAD1C1W7_METFU</name>
<evidence type="ECO:0000256" key="1">
    <source>
        <dbReference type="SAM" id="MobiDB-lite"/>
    </source>
</evidence>
<evidence type="ECO:0000313" key="3">
    <source>
        <dbReference type="Proteomes" id="UP000218554"/>
    </source>
</evidence>
<evidence type="ECO:0000313" key="2">
    <source>
        <dbReference type="EMBL" id="BAU75275.1"/>
    </source>
</evidence>
<feature type="compositionally biased region" description="Basic and acidic residues" evidence="1">
    <location>
        <begin position="1"/>
        <end position="12"/>
    </location>
</feature>
<reference evidence="2 3" key="2">
    <citation type="journal article" date="2017" name="Int. J. Syst. Evol. Microbiol.">
        <title>Pseudomonas furukawaii sp. nov., a polychlorinated biphenyl-degrading bacterium isolated from biphenyl-contaminated soil in Japan.</title>
        <authorList>
            <person name="Kimura N."/>
            <person name="Watanabe T."/>
            <person name="Suenaga H."/>
            <person name="Fujihara H."/>
            <person name="Futagami T."/>
            <person name="Goto M."/>
            <person name="Hanada S."/>
            <person name="Hirose J."/>
        </authorList>
    </citation>
    <scope>NUCLEOTIDE SEQUENCE [LARGE SCALE GENOMIC DNA]</scope>
    <source>
        <strain evidence="3">DSM 10086 / NBRC 110670 / KF707</strain>
    </source>
</reference>
<proteinExistence type="predicted"/>
<dbReference type="Proteomes" id="UP000218554">
    <property type="component" value="Chromosome"/>
</dbReference>
<accession>A0AAD1C1W7</accession>
<dbReference type="AlphaFoldDB" id="A0AAD1C1W7"/>